<evidence type="ECO:0000313" key="9">
    <source>
        <dbReference type="Proteomes" id="UP001568698"/>
    </source>
</evidence>
<dbReference type="InterPro" id="IPR036890">
    <property type="entry name" value="HATPase_C_sf"/>
</dbReference>
<dbReference type="CDD" id="cd16917">
    <property type="entry name" value="HATPase_UhpB-NarQ-NarX-like"/>
    <property type="match status" value="1"/>
</dbReference>
<reference evidence="8 9" key="1">
    <citation type="submission" date="2024-08" db="EMBL/GenBank/DDBJ databases">
        <title>Sulfate-reducing bacteria isolated from formation water of the oil field in Kazakhstan and description of Pseudodesulfovibrio sp.</title>
        <authorList>
            <person name="Bidzhieva S.K."/>
            <person name="Tourova T.P."/>
            <person name="Grouzdev D.S."/>
            <person name="Beletsky A.V."/>
            <person name="Sokolova D.S."/>
            <person name="Samigullina S.R."/>
            <person name="Poltaraus A.B."/>
            <person name="Avtukh A.N."/>
            <person name="Tereshina V.M."/>
            <person name="Zhaparov N.S."/>
            <person name="Mardanov A.V."/>
            <person name="Nazina T.N."/>
        </authorList>
    </citation>
    <scope>NUCLEOTIDE SEQUENCE [LARGE SCALE GENOMIC DNA]</scope>
    <source>
        <strain evidence="8 9">9FUS</strain>
    </source>
</reference>
<dbReference type="InterPro" id="IPR011712">
    <property type="entry name" value="Sig_transdc_His_kin_sub3_dim/P"/>
</dbReference>
<evidence type="ECO:0000256" key="6">
    <source>
        <dbReference type="SAM" id="Phobius"/>
    </source>
</evidence>
<dbReference type="GO" id="GO:0005524">
    <property type="term" value="F:ATP binding"/>
    <property type="evidence" value="ECO:0007669"/>
    <property type="project" value="UniProtKB-KW"/>
</dbReference>
<keyword evidence="6" id="KW-0812">Transmembrane</keyword>
<feature type="region of interest" description="Disordered" evidence="5">
    <location>
        <begin position="1"/>
        <end position="29"/>
    </location>
</feature>
<name>A0ABV4JZ91_9BACT</name>
<keyword evidence="3" id="KW-0902">Two-component regulatory system</keyword>
<proteinExistence type="predicted"/>
<organism evidence="8 9">
    <name type="scientific">Pseudodesulfovibrio karagichevae</name>
    <dbReference type="NCBI Taxonomy" id="3239305"/>
    <lineage>
        <taxon>Bacteria</taxon>
        <taxon>Pseudomonadati</taxon>
        <taxon>Thermodesulfobacteriota</taxon>
        <taxon>Desulfovibrionia</taxon>
        <taxon>Desulfovibrionales</taxon>
        <taxon>Desulfovibrionaceae</taxon>
    </lineage>
</organism>
<evidence type="ECO:0000259" key="7">
    <source>
        <dbReference type="PROSITE" id="PS50109"/>
    </source>
</evidence>
<feature type="transmembrane region" description="Helical" evidence="6">
    <location>
        <begin position="39"/>
        <end position="63"/>
    </location>
</feature>
<keyword evidence="2" id="KW-0418">Kinase</keyword>
<dbReference type="InterPro" id="IPR005467">
    <property type="entry name" value="His_kinase_dom"/>
</dbReference>
<dbReference type="Gene3D" id="1.20.5.1930">
    <property type="match status" value="1"/>
</dbReference>
<keyword evidence="4" id="KW-0175">Coiled coil</keyword>
<feature type="transmembrane region" description="Helical" evidence="6">
    <location>
        <begin position="312"/>
        <end position="331"/>
    </location>
</feature>
<keyword evidence="8" id="KW-0067">ATP-binding</keyword>
<evidence type="ECO:0000256" key="1">
    <source>
        <dbReference type="ARBA" id="ARBA00022679"/>
    </source>
</evidence>
<dbReference type="Pfam" id="PF02518">
    <property type="entry name" value="HATPase_c"/>
    <property type="match status" value="1"/>
</dbReference>
<sequence length="630" mass="68732">MRLLMVGAPPRAKAMTMSTPAATPRSPDSRLSERLKKRLFLYASGALLVLTLGVGLSVVATLFGQLKQAEEAGLSHIAETRGLAVGEWYRRALDLARQVTSRTRIREELAAYNAGQRSLAELAEFTRPKLEDAMNLSGEVVGLTRLDAAGRPVTSVGTPVPADLAEGLAEPSDAVRFSRPAVLDYTPCLVIAAPILSRTGRRVGTDLVVMDISRLLDIIEQGRNIRGAGTVGLGYATGQGVALFPDGPDKAPEPTLSQAEALSLAVAGETGILLSGDEVTAYTPVSGSGWGLSVSVNERELYNPLRLRLIQLALYSLLIYAVCLIGLWRLLRPLTGRLLLHASELESEVDAKTATLQSELDARLKAERALHQAHQELEDRVRERTRELARANEELREIHTRLEGEHEQRKILSRDLINLLEEDRREVARELHDHTGQLLTTLRLDLQAALESLGSPDGCCKSQLMSAADKITLVQRDIKSISKGLRPDTLEFLGLAQAIEALLDEYRAATSLDIHFFHKSVPKRFDSQKELALYRITQEALTNTVKYAGASRVHISLINRDGRLGLTIEDDGQGFYPAAVAEAASRSSSLGLTLMKERMVQLEGTFHIESAPGRGTQILAELAIGDEHDA</sequence>
<evidence type="ECO:0000256" key="4">
    <source>
        <dbReference type="SAM" id="Coils"/>
    </source>
</evidence>
<dbReference type="PROSITE" id="PS50109">
    <property type="entry name" value="HIS_KIN"/>
    <property type="match status" value="1"/>
</dbReference>
<dbReference type="InterPro" id="IPR050482">
    <property type="entry name" value="Sensor_HK_TwoCompSys"/>
</dbReference>
<keyword evidence="8" id="KW-0547">Nucleotide-binding</keyword>
<feature type="coiled-coil region" evidence="4">
    <location>
        <begin position="374"/>
        <end position="437"/>
    </location>
</feature>
<accession>A0ABV4JZ91</accession>
<dbReference type="Pfam" id="PF07730">
    <property type="entry name" value="HisKA_3"/>
    <property type="match status" value="1"/>
</dbReference>
<keyword evidence="6" id="KW-1133">Transmembrane helix</keyword>
<dbReference type="SMART" id="SM00387">
    <property type="entry name" value="HATPase_c"/>
    <property type="match status" value="1"/>
</dbReference>
<dbReference type="Gene3D" id="3.30.565.10">
    <property type="entry name" value="Histidine kinase-like ATPase, C-terminal domain"/>
    <property type="match status" value="1"/>
</dbReference>
<protein>
    <submittedName>
        <fullName evidence="8">ATP-binding protein</fullName>
    </submittedName>
</protein>
<evidence type="ECO:0000256" key="2">
    <source>
        <dbReference type="ARBA" id="ARBA00022777"/>
    </source>
</evidence>
<dbReference type="SUPFAM" id="SSF55874">
    <property type="entry name" value="ATPase domain of HSP90 chaperone/DNA topoisomerase II/histidine kinase"/>
    <property type="match status" value="1"/>
</dbReference>
<dbReference type="RefSeq" id="WP_371385583.1">
    <property type="nucleotide sequence ID" value="NZ_JBGLYH010000008.1"/>
</dbReference>
<comment type="caution">
    <text evidence="8">The sequence shown here is derived from an EMBL/GenBank/DDBJ whole genome shotgun (WGS) entry which is preliminary data.</text>
</comment>
<dbReference type="InterPro" id="IPR003594">
    <property type="entry name" value="HATPase_dom"/>
</dbReference>
<gene>
    <name evidence="8" type="ORF">AB6M95_04715</name>
</gene>
<feature type="domain" description="Histidine kinase" evidence="7">
    <location>
        <begin position="533"/>
        <end position="626"/>
    </location>
</feature>
<keyword evidence="9" id="KW-1185">Reference proteome</keyword>
<dbReference type="Proteomes" id="UP001568698">
    <property type="component" value="Unassembled WGS sequence"/>
</dbReference>
<dbReference type="PANTHER" id="PTHR24421">
    <property type="entry name" value="NITRATE/NITRITE SENSOR PROTEIN NARX-RELATED"/>
    <property type="match status" value="1"/>
</dbReference>
<evidence type="ECO:0000313" key="8">
    <source>
        <dbReference type="EMBL" id="MEZ7196042.1"/>
    </source>
</evidence>
<dbReference type="EMBL" id="JBGLYH010000008">
    <property type="protein sequence ID" value="MEZ7196042.1"/>
    <property type="molecule type" value="Genomic_DNA"/>
</dbReference>
<keyword evidence="6" id="KW-0472">Membrane</keyword>
<evidence type="ECO:0000256" key="5">
    <source>
        <dbReference type="SAM" id="MobiDB-lite"/>
    </source>
</evidence>
<dbReference type="PANTHER" id="PTHR24421:SF58">
    <property type="entry name" value="SIGNAL TRANSDUCTION HISTIDINE-PROTEIN KINASE_PHOSPHATASE UHPB"/>
    <property type="match status" value="1"/>
</dbReference>
<evidence type="ECO:0000256" key="3">
    <source>
        <dbReference type="ARBA" id="ARBA00023012"/>
    </source>
</evidence>
<keyword evidence="1" id="KW-0808">Transferase</keyword>